<comment type="caution">
    <text evidence="1">The sequence shown here is derived from an EMBL/GenBank/DDBJ whole genome shotgun (WGS) entry which is preliminary data.</text>
</comment>
<protein>
    <submittedName>
        <fullName evidence="1">Uncharacterized protein</fullName>
    </submittedName>
</protein>
<reference evidence="1" key="1">
    <citation type="journal article" date="2021" name="Environ. Microbiol.">
        <title>Gene family expansions and transcriptome signatures uncover fungal adaptations to wood decay.</title>
        <authorList>
            <person name="Hage H."/>
            <person name="Miyauchi S."/>
            <person name="Viragh M."/>
            <person name="Drula E."/>
            <person name="Min B."/>
            <person name="Chaduli D."/>
            <person name="Navarro D."/>
            <person name="Favel A."/>
            <person name="Norest M."/>
            <person name="Lesage-Meessen L."/>
            <person name="Balint B."/>
            <person name="Merenyi Z."/>
            <person name="de Eugenio L."/>
            <person name="Morin E."/>
            <person name="Martinez A.T."/>
            <person name="Baldrian P."/>
            <person name="Stursova M."/>
            <person name="Martinez M.J."/>
            <person name="Novotny C."/>
            <person name="Magnuson J.K."/>
            <person name="Spatafora J.W."/>
            <person name="Maurice S."/>
            <person name="Pangilinan J."/>
            <person name="Andreopoulos W."/>
            <person name="LaButti K."/>
            <person name="Hundley H."/>
            <person name="Na H."/>
            <person name="Kuo A."/>
            <person name="Barry K."/>
            <person name="Lipzen A."/>
            <person name="Henrissat B."/>
            <person name="Riley R."/>
            <person name="Ahrendt S."/>
            <person name="Nagy L.G."/>
            <person name="Grigoriev I.V."/>
            <person name="Martin F."/>
            <person name="Rosso M.N."/>
        </authorList>
    </citation>
    <scope>NUCLEOTIDE SEQUENCE</scope>
    <source>
        <strain evidence="1">CBS 384.51</strain>
    </source>
</reference>
<accession>A0ACB8U364</accession>
<name>A0ACB8U364_9APHY</name>
<sequence length="52" mass="6231">MSTVFRPLVKGRYARNSRKVDHLHLQNTSMLHTCGLREEVLRWSHISSHCRW</sequence>
<keyword evidence="2" id="KW-1185">Reference proteome</keyword>
<dbReference type="Proteomes" id="UP001055072">
    <property type="component" value="Unassembled WGS sequence"/>
</dbReference>
<evidence type="ECO:0000313" key="1">
    <source>
        <dbReference type="EMBL" id="KAI0088669.1"/>
    </source>
</evidence>
<dbReference type="EMBL" id="MU274913">
    <property type="protein sequence ID" value="KAI0088669.1"/>
    <property type="molecule type" value="Genomic_DNA"/>
</dbReference>
<organism evidence="1 2">
    <name type="scientific">Irpex rosettiformis</name>
    <dbReference type="NCBI Taxonomy" id="378272"/>
    <lineage>
        <taxon>Eukaryota</taxon>
        <taxon>Fungi</taxon>
        <taxon>Dikarya</taxon>
        <taxon>Basidiomycota</taxon>
        <taxon>Agaricomycotina</taxon>
        <taxon>Agaricomycetes</taxon>
        <taxon>Polyporales</taxon>
        <taxon>Irpicaceae</taxon>
        <taxon>Irpex</taxon>
    </lineage>
</organism>
<gene>
    <name evidence="1" type="ORF">BDY19DRAFT_949139</name>
</gene>
<proteinExistence type="predicted"/>
<evidence type="ECO:0000313" key="2">
    <source>
        <dbReference type="Proteomes" id="UP001055072"/>
    </source>
</evidence>